<evidence type="ECO:0000256" key="12">
    <source>
        <dbReference type="ARBA" id="ARBA00023157"/>
    </source>
</evidence>
<evidence type="ECO:0000256" key="19">
    <source>
        <dbReference type="ARBA" id="ARBA00034430"/>
    </source>
</evidence>
<evidence type="ECO:0000256" key="2">
    <source>
        <dbReference type="ARBA" id="ARBA00004651"/>
    </source>
</evidence>
<evidence type="ECO:0000256" key="24">
    <source>
        <dbReference type="SAM" id="MobiDB-lite"/>
    </source>
</evidence>
<evidence type="ECO:0000256" key="16">
    <source>
        <dbReference type="ARBA" id="ARBA00023273"/>
    </source>
</evidence>
<dbReference type="Ensembl" id="ENSPCLT00000033591.1">
    <property type="protein sequence ID" value="ENSPCLP00000024175.1"/>
    <property type="gene ID" value="ENSPCLG00000021340.1"/>
</dbReference>
<dbReference type="GO" id="GO:0030425">
    <property type="term" value="C:dendrite"/>
    <property type="evidence" value="ECO:0007669"/>
    <property type="project" value="UniProtKB-SubCell"/>
</dbReference>
<evidence type="ECO:0000256" key="9">
    <source>
        <dbReference type="ARBA" id="ARBA00023053"/>
    </source>
</evidence>
<comment type="catalytic activity">
    <reaction evidence="23">
        <text>Li(+)(in) = Li(+)(out)</text>
        <dbReference type="Rhea" id="RHEA:78551"/>
        <dbReference type="ChEBI" id="CHEBI:49713"/>
    </reaction>
</comment>
<evidence type="ECO:0008006" key="28">
    <source>
        <dbReference type="Google" id="ProtNLM"/>
    </source>
</evidence>
<feature type="compositionally biased region" description="Basic and acidic residues" evidence="24">
    <location>
        <begin position="618"/>
        <end position="628"/>
    </location>
</feature>
<evidence type="ECO:0000256" key="15">
    <source>
        <dbReference type="ARBA" id="ARBA00023257"/>
    </source>
</evidence>
<evidence type="ECO:0000256" key="13">
    <source>
        <dbReference type="ARBA" id="ARBA00023180"/>
    </source>
</evidence>
<keyword evidence="3" id="KW-0813">Transport</keyword>
<accession>A0A669QWZ5</accession>
<keyword evidence="27" id="KW-1185">Reference proteome</keyword>
<dbReference type="FunFam" id="1.10.287.820:FF:000001">
    <property type="entry name" value="acid-sensing ion channel 1 isoform X2"/>
    <property type="match status" value="1"/>
</dbReference>
<evidence type="ECO:0000256" key="17">
    <source>
        <dbReference type="ARBA" id="ARBA00023303"/>
    </source>
</evidence>
<name>A0A669QWZ5_PHACC</name>
<keyword evidence="12" id="KW-1015">Disulfide bond</keyword>
<dbReference type="FunFam" id="1.10.287.770:FF:000001">
    <property type="entry name" value="Acid-sensing ion channel subunit 1"/>
    <property type="match status" value="1"/>
</dbReference>
<keyword evidence="11 25" id="KW-0472">Membrane</keyword>
<keyword evidence="9" id="KW-0915">Sodium</keyword>
<comment type="catalytic activity">
    <reaction evidence="21">
        <text>Ca(2+)(in) = Ca(2+)(out)</text>
        <dbReference type="Rhea" id="RHEA:29671"/>
        <dbReference type="ChEBI" id="CHEBI:29108"/>
    </reaction>
</comment>
<evidence type="ECO:0000256" key="8">
    <source>
        <dbReference type="ARBA" id="ARBA00023018"/>
    </source>
</evidence>
<dbReference type="GO" id="GO:0015280">
    <property type="term" value="F:ligand-gated sodium channel activity"/>
    <property type="evidence" value="ECO:0007669"/>
    <property type="project" value="InterPro"/>
</dbReference>
<proteinExistence type="inferred from homology"/>
<keyword evidence="7 25" id="KW-1133">Transmembrane helix</keyword>
<dbReference type="NCBIfam" id="TIGR00859">
    <property type="entry name" value="ENaC"/>
    <property type="match status" value="1"/>
</dbReference>
<dbReference type="PANTHER" id="PTHR11690:SF170">
    <property type="entry name" value="ACID-SENSING ION CHANNEL 1"/>
    <property type="match status" value="1"/>
</dbReference>
<dbReference type="Pfam" id="PF00858">
    <property type="entry name" value="ASC"/>
    <property type="match status" value="1"/>
</dbReference>
<dbReference type="Gene3D" id="1.10.287.820">
    <property type="entry name" value="Acid-sensing ion channel domain"/>
    <property type="match status" value="1"/>
</dbReference>
<comment type="catalytic activity">
    <reaction evidence="19">
        <text>K(+)(in) = K(+)(out)</text>
        <dbReference type="Rhea" id="RHEA:29463"/>
        <dbReference type="ChEBI" id="CHEBI:29103"/>
    </reaction>
</comment>
<dbReference type="InterPro" id="IPR020903">
    <property type="entry name" value="ENaC_CS"/>
</dbReference>
<dbReference type="PROSITE" id="PS01206">
    <property type="entry name" value="ASC"/>
    <property type="match status" value="1"/>
</dbReference>
<dbReference type="GO" id="GO:0045211">
    <property type="term" value="C:postsynaptic membrane"/>
    <property type="evidence" value="ECO:0007669"/>
    <property type="project" value="UniProtKB-SubCell"/>
</dbReference>
<keyword evidence="10" id="KW-0406">Ion transport</keyword>
<keyword evidence="13" id="KW-0325">Glycoprotein</keyword>
<comment type="subcellular location">
    <subcellularLocation>
        <location evidence="2">Cell membrane</location>
        <topology evidence="2">Multi-pass membrane protein</topology>
    </subcellularLocation>
    <subcellularLocation>
        <location evidence="1">Cell projection</location>
        <location evidence="1">Dendrite</location>
    </subcellularLocation>
    <subcellularLocation>
        <location evidence="18">Postsynaptic cell membrane</location>
    </subcellularLocation>
</comment>
<evidence type="ECO:0000256" key="11">
    <source>
        <dbReference type="ARBA" id="ARBA00023136"/>
    </source>
</evidence>
<evidence type="ECO:0000313" key="26">
    <source>
        <dbReference type="Ensembl" id="ENSPCLP00000024175.1"/>
    </source>
</evidence>
<keyword evidence="6 25" id="KW-0812">Transmembrane</keyword>
<dbReference type="Proteomes" id="UP000472261">
    <property type="component" value="Unplaced"/>
</dbReference>
<feature type="region of interest" description="Disordered" evidence="24">
    <location>
        <begin position="472"/>
        <end position="643"/>
    </location>
</feature>
<evidence type="ECO:0000256" key="1">
    <source>
        <dbReference type="ARBA" id="ARBA00004279"/>
    </source>
</evidence>
<keyword evidence="17" id="KW-0407">Ion channel</keyword>
<dbReference type="PRINTS" id="PR01078">
    <property type="entry name" value="AMINACHANNEL"/>
</dbReference>
<evidence type="ECO:0000256" key="7">
    <source>
        <dbReference type="ARBA" id="ARBA00022989"/>
    </source>
</evidence>
<keyword evidence="8" id="KW-0770">Synapse</keyword>
<evidence type="ECO:0000256" key="6">
    <source>
        <dbReference type="ARBA" id="ARBA00022692"/>
    </source>
</evidence>
<evidence type="ECO:0000256" key="20">
    <source>
        <dbReference type="ARBA" id="ARBA00036239"/>
    </source>
</evidence>
<sequence>MRGGGEGAGGAEPRSRLRAFASSSSLHGISHIFAYGAALRRALWGAFFLGALGLLLLVCAERVAYFLTYPHVTKLDEVAAHNLTFPAITICNLNEFRFSKITRNDMYHVGELLALLNERYEISNPQLAEPAVLAALRDKANFKNFKAKPFSMAEFYNRTGHDLADMLLQCSFRGAGCSARNFSVIFTRLGKCYTFNSGQPGTELLTTLQGGAGNGLELMLNIQQEEYLPVWGDTDETSYEAGVKVQIHSQQEPPFIDQLGFGVAPGFQTFVSCQQQRLVYLPPPWGDCKATPIESDFFTNYSLTACRLDCETRYLAENCNCRMVHMPGNANVCTPEQYKECADPALDFLVKKDSEYCACRTPCDTVRYGKELSMVKIPSKASARYLAKKFNKTEQYIADNVLVLDIFFEALNYEMIEQKKAYEVAGLLGDIGGQMGLFIGASLLTILEIFDYLYEVFRDKLVGFYKDKKRMRRGSSTTLVTPPAPPPHPTHRRPSPLIISSLSARPPGASRRAGQPRRRAPIQVDAWGRGGVRDKDGGGDPHGPSSPPSPVGRPRGPRHASHPPPPPGRSGRAGRVLQCRSGLTSVGTPARHSRELRPRVTPRGGGGTGREAATELGRPTDRPHRAAERPSGPARPRGRCHLRPARVTSSLGCRRPEEFSYRGARPHTPGRPGGSAGEQPLPWDGTRCWGAAGSPLRIPACAACPRALLYIAPRTNKVLPHTAGSGGGTAGAPRSGTQEGGSGGGEALYIGNKDALHPLTARSGKGRPLGPAPGDPDRHQGWGGCGARPPILLLHRHGGGTARPRLGTQAARGGAGLKS</sequence>
<feature type="region of interest" description="Disordered" evidence="24">
    <location>
        <begin position="655"/>
        <end position="681"/>
    </location>
</feature>
<evidence type="ECO:0000256" key="5">
    <source>
        <dbReference type="ARBA" id="ARBA00022475"/>
    </source>
</evidence>
<evidence type="ECO:0000256" key="22">
    <source>
        <dbReference type="ARBA" id="ARBA00038517"/>
    </source>
</evidence>
<keyword evidence="14" id="KW-0739">Sodium transport</keyword>
<keyword evidence="16" id="KW-0966">Cell projection</keyword>
<reference evidence="26" key="1">
    <citation type="submission" date="2025-08" db="UniProtKB">
        <authorList>
            <consortium name="Ensembl"/>
        </authorList>
    </citation>
    <scope>IDENTIFICATION</scope>
</reference>
<feature type="transmembrane region" description="Helical" evidence="25">
    <location>
        <begin position="42"/>
        <end position="67"/>
    </location>
</feature>
<dbReference type="Gene3D" id="1.10.287.770">
    <property type="entry name" value="YojJ-like"/>
    <property type="match status" value="2"/>
</dbReference>
<evidence type="ECO:0000256" key="25">
    <source>
        <dbReference type="SAM" id="Phobius"/>
    </source>
</evidence>
<evidence type="ECO:0000256" key="23">
    <source>
        <dbReference type="ARBA" id="ARBA00044635"/>
    </source>
</evidence>
<evidence type="ECO:0000256" key="10">
    <source>
        <dbReference type="ARBA" id="ARBA00023065"/>
    </source>
</evidence>
<dbReference type="InterPro" id="IPR004724">
    <property type="entry name" value="ENaC_chordates"/>
</dbReference>
<keyword evidence="4" id="KW-0894">Sodium channel</keyword>
<keyword evidence="5" id="KW-1003">Cell membrane</keyword>
<comment type="similarity">
    <text evidence="22">Belongs to the amiloride-sensitive sodium channel (TC 1.A.6) family. ASIC1 subfamily.</text>
</comment>
<reference evidence="26" key="2">
    <citation type="submission" date="2025-09" db="UniProtKB">
        <authorList>
            <consortium name="Ensembl"/>
        </authorList>
    </citation>
    <scope>IDENTIFICATION</scope>
</reference>
<evidence type="ECO:0000256" key="4">
    <source>
        <dbReference type="ARBA" id="ARBA00022461"/>
    </source>
</evidence>
<dbReference type="Gene3D" id="1.10.3590.10">
    <property type="entry name" value="acid-sensing ion channel 1 domain"/>
    <property type="match status" value="2"/>
</dbReference>
<evidence type="ECO:0000313" key="27">
    <source>
        <dbReference type="Proteomes" id="UP000472261"/>
    </source>
</evidence>
<dbReference type="AlphaFoldDB" id="A0A669QWZ5"/>
<feature type="region of interest" description="Disordered" evidence="24">
    <location>
        <begin position="721"/>
        <end position="819"/>
    </location>
</feature>
<protein>
    <recommendedName>
        <fullName evidence="28">Acid sensing ion channel subunit 3</fullName>
    </recommendedName>
</protein>
<comment type="catalytic activity">
    <reaction evidence="20">
        <text>Na(+)(in) = Na(+)(out)</text>
        <dbReference type="Rhea" id="RHEA:34963"/>
        <dbReference type="ChEBI" id="CHEBI:29101"/>
    </reaction>
</comment>
<keyword evidence="15" id="KW-0628">Postsynaptic cell membrane</keyword>
<evidence type="ECO:0000256" key="18">
    <source>
        <dbReference type="ARBA" id="ARBA00034100"/>
    </source>
</evidence>
<evidence type="ECO:0000256" key="3">
    <source>
        <dbReference type="ARBA" id="ARBA00022448"/>
    </source>
</evidence>
<evidence type="ECO:0000256" key="14">
    <source>
        <dbReference type="ARBA" id="ARBA00023201"/>
    </source>
</evidence>
<dbReference type="PANTHER" id="PTHR11690">
    <property type="entry name" value="AMILORIDE-SENSITIVE SODIUM CHANNEL-RELATED"/>
    <property type="match status" value="1"/>
</dbReference>
<organism evidence="26 27">
    <name type="scientific">Phasianus colchicus</name>
    <name type="common">Common pheasant</name>
    <dbReference type="NCBI Taxonomy" id="9054"/>
    <lineage>
        <taxon>Eukaryota</taxon>
        <taxon>Metazoa</taxon>
        <taxon>Chordata</taxon>
        <taxon>Craniata</taxon>
        <taxon>Vertebrata</taxon>
        <taxon>Euteleostomi</taxon>
        <taxon>Archelosauria</taxon>
        <taxon>Archosauria</taxon>
        <taxon>Dinosauria</taxon>
        <taxon>Saurischia</taxon>
        <taxon>Theropoda</taxon>
        <taxon>Coelurosauria</taxon>
        <taxon>Aves</taxon>
        <taxon>Neognathae</taxon>
        <taxon>Galloanserae</taxon>
        <taxon>Galliformes</taxon>
        <taxon>Phasianidae</taxon>
        <taxon>Phasianinae</taxon>
        <taxon>Phasianus</taxon>
    </lineage>
</organism>
<dbReference type="InterPro" id="IPR001873">
    <property type="entry name" value="ENaC"/>
</dbReference>
<evidence type="ECO:0000256" key="21">
    <source>
        <dbReference type="ARBA" id="ARBA00036634"/>
    </source>
</evidence>